<name>A0ABM3GGK2_NEOLC</name>
<keyword evidence="2" id="KW-1185">Reference proteome</keyword>
<reference evidence="3" key="1">
    <citation type="submission" date="2025-08" db="UniProtKB">
        <authorList>
            <consortium name="RefSeq"/>
        </authorList>
    </citation>
    <scope>IDENTIFICATION</scope>
    <source>
        <tissue evidence="3">Thorax and Abdomen</tissue>
    </source>
</reference>
<proteinExistence type="predicted"/>
<feature type="transmembrane region" description="Helical" evidence="1">
    <location>
        <begin position="35"/>
        <end position="54"/>
    </location>
</feature>
<evidence type="ECO:0000313" key="2">
    <source>
        <dbReference type="Proteomes" id="UP000829291"/>
    </source>
</evidence>
<dbReference type="Proteomes" id="UP000829291">
    <property type="component" value="Chromosome 6"/>
</dbReference>
<dbReference type="PANTHER" id="PTHR37159">
    <property type="entry name" value="GH11867P"/>
    <property type="match status" value="1"/>
</dbReference>
<keyword evidence="1" id="KW-1133">Transmembrane helix</keyword>
<keyword evidence="1" id="KW-0472">Membrane</keyword>
<evidence type="ECO:0000313" key="3">
    <source>
        <dbReference type="RefSeq" id="XP_046599378.1"/>
    </source>
</evidence>
<accession>A0ABM3GGK2</accession>
<gene>
    <name evidence="3" type="primary">LOC124295083</name>
</gene>
<organism evidence="2 3">
    <name type="scientific">Neodiprion lecontei</name>
    <name type="common">Redheaded pine sawfly</name>
    <dbReference type="NCBI Taxonomy" id="441921"/>
    <lineage>
        <taxon>Eukaryota</taxon>
        <taxon>Metazoa</taxon>
        <taxon>Ecdysozoa</taxon>
        <taxon>Arthropoda</taxon>
        <taxon>Hexapoda</taxon>
        <taxon>Insecta</taxon>
        <taxon>Pterygota</taxon>
        <taxon>Neoptera</taxon>
        <taxon>Endopterygota</taxon>
        <taxon>Hymenoptera</taxon>
        <taxon>Tenthredinoidea</taxon>
        <taxon>Diprionidae</taxon>
        <taxon>Diprioninae</taxon>
        <taxon>Neodiprion</taxon>
    </lineage>
</organism>
<keyword evidence="1" id="KW-0812">Transmembrane</keyword>
<dbReference type="RefSeq" id="XP_046599378.1">
    <property type="nucleotide sequence ID" value="XM_046743422.1"/>
</dbReference>
<dbReference type="GeneID" id="124295083"/>
<protein>
    <submittedName>
        <fullName evidence="3">Uncharacterized protein LOC124295083</fullName>
    </submittedName>
</protein>
<dbReference type="PANTHER" id="PTHR37159:SF1">
    <property type="entry name" value="GH11867P"/>
    <property type="match status" value="1"/>
</dbReference>
<sequence>MTGWTRSGDCGRSADQKPDWLDMEKLRRGQKFAENHMYAIFFQNALTLFVIFSIEDSLQPLIITGKSSTPYTAFKRYLSTGLRIRHWMTGDLWTKASVANRDISTVRAMHAAVRRRLETSTTEEINAATKIGNPWCPMRETLIRDFSEACEAPKIDQCPYVVEPSSLDRPKSINQTEMALTQWCFVGLLVSFPTSFGVHYASDEDLEAYCHLWRSIGYQLGVEDEYNFCRGTLEDIRSRTNDYLESWVKPNLRNVSPEWEHMTRCVVSGLNAVVSDIAYENVLLFLTEMLDLPMPRLYASLSYTEWCRHKIRKFHFSYTLKLPGMAGWFNKFVNEATKRAENFTPDELEVIRIKMDSIYPGQNK</sequence>
<evidence type="ECO:0000256" key="1">
    <source>
        <dbReference type="SAM" id="Phobius"/>
    </source>
</evidence>